<accession>A0A542XKM5</accession>
<dbReference type="Proteomes" id="UP000315983">
    <property type="component" value="Unassembled WGS sequence"/>
</dbReference>
<proteinExistence type="predicted"/>
<evidence type="ECO:0000313" key="2">
    <source>
        <dbReference type="EMBL" id="TQL36399.1"/>
    </source>
</evidence>
<sequence>MTPHTDPRPEARVAAEWWANKLAGTGHHPLLQKRFTREQADRFAIALAMLINDRLSGEMWPDLALTIQVDYGLHPVLADAARRAGLLVGMYDLPMRTAMRINAGRVTVSEGYRAPEEVVWTA</sequence>
<organism evidence="2 3">
    <name type="scientific">Salinispora arenicola</name>
    <dbReference type="NCBI Taxonomy" id="168697"/>
    <lineage>
        <taxon>Bacteria</taxon>
        <taxon>Bacillati</taxon>
        <taxon>Actinomycetota</taxon>
        <taxon>Actinomycetes</taxon>
        <taxon>Micromonosporales</taxon>
        <taxon>Micromonosporaceae</taxon>
        <taxon>Salinispora</taxon>
    </lineage>
</organism>
<dbReference type="AlphaFoldDB" id="A0A542XKM5"/>
<dbReference type="GeneID" id="93770790"/>
<dbReference type="SUPFAM" id="SSF160696">
    <property type="entry name" value="BTG domain-like"/>
    <property type="match status" value="1"/>
</dbReference>
<dbReference type="EMBL" id="BOQM01000019">
    <property type="protein sequence ID" value="GIM86023.1"/>
    <property type="molecule type" value="Genomic_DNA"/>
</dbReference>
<gene>
    <name evidence="2" type="ORF">FB564_1492</name>
    <name evidence="1" type="ORF">Sar04_27590</name>
</gene>
<name>A0A542XKM5_SALAC</name>
<comment type="caution">
    <text evidence="2">The sequence shown here is derived from an EMBL/GenBank/DDBJ whole genome shotgun (WGS) entry which is preliminary data.</text>
</comment>
<protein>
    <submittedName>
        <fullName evidence="2">Uncharacterized protein</fullName>
    </submittedName>
</protein>
<evidence type="ECO:0000313" key="1">
    <source>
        <dbReference type="EMBL" id="GIM86023.1"/>
    </source>
</evidence>
<dbReference type="Proteomes" id="UP000677457">
    <property type="component" value="Unassembled WGS sequence"/>
</dbReference>
<reference evidence="1 4" key="2">
    <citation type="submission" date="2021-03" db="EMBL/GenBank/DDBJ databases">
        <title>Whole genome shotgun sequence of Salinispora arenicola NBRC 105043.</title>
        <authorList>
            <person name="Komaki H."/>
            <person name="Tamura T."/>
        </authorList>
    </citation>
    <scope>NUCLEOTIDE SEQUENCE [LARGE SCALE GENOMIC DNA]</scope>
    <source>
        <strain evidence="1 4">NBRC 105043</strain>
    </source>
</reference>
<evidence type="ECO:0000313" key="4">
    <source>
        <dbReference type="Proteomes" id="UP000677457"/>
    </source>
</evidence>
<reference evidence="2 3" key="1">
    <citation type="submission" date="2019-06" db="EMBL/GenBank/DDBJ databases">
        <title>Sequencing the genomes of 1000 actinobacteria strains.</title>
        <authorList>
            <person name="Klenk H.-P."/>
        </authorList>
    </citation>
    <scope>NUCLEOTIDE SEQUENCE [LARGE SCALE GENOMIC DNA]</scope>
    <source>
        <strain evidence="2 3">DSM 44819</strain>
    </source>
</reference>
<keyword evidence="4" id="KW-1185">Reference proteome</keyword>
<dbReference type="EMBL" id="VFOL01000001">
    <property type="protein sequence ID" value="TQL36399.1"/>
    <property type="molecule type" value="Genomic_DNA"/>
</dbReference>
<dbReference type="InterPro" id="IPR036054">
    <property type="entry name" value="BTG-like_sf"/>
</dbReference>
<dbReference type="RefSeq" id="WP_249039816.1">
    <property type="nucleotide sequence ID" value="NZ_BOQM01000019.1"/>
</dbReference>
<evidence type="ECO:0000313" key="3">
    <source>
        <dbReference type="Proteomes" id="UP000315983"/>
    </source>
</evidence>